<sequence length="520" mass="54122">MFIPFPGGINGRERELNNKQTADNRRNVGIGRGLLGGLGDGLKSAEDHLTTLVEDVKQPTADATGVIGDGMNLVNGIATPVFNFVTSVVGAQRLRLTYDSSVFAYDSATFDYDSSSFDYDFVCPPPNNDPTNTITNTPDQTGAQIPTGSSDGSGNGDRGSGNSDPVGGGGSRISNGGDAHQTAGATQSLPPVVGTVSTNSVGENSGSSIRTSALTNIASAITSPVRGGMVAAAATALSPPLFSTSGSVIFTGTVITTTDASGESYATTLYHTYTPTNPSSPTSNSTKPGSSKPGALIGGIVVGVITFLVLMIAVIICLVRKRRTARKLSLSNPSLSNPYPFSATDAAFSGGFEDSPPATPRADSFLASSDSRSPRPSTAMELPDSRSRGFISRLLTPTERQSVVSRSEPDAFLAVSRRSSVSMGMAISRWSSASTDTPSFRTVPDTSEKDGNDHNRWSHNSDALSFHTTPEIDEEKSTVRGSFSSILGPLNSSPSLVVLKDPFADPEDASLPYRDPSIVA</sequence>
<feature type="compositionally biased region" description="Polar residues" evidence="1">
    <location>
        <begin position="183"/>
        <end position="208"/>
    </location>
</feature>
<dbReference type="Proteomes" id="UP001437256">
    <property type="component" value="Unassembled WGS sequence"/>
</dbReference>
<dbReference type="EMBL" id="JBBXMP010000018">
    <property type="protein sequence ID" value="KAL0068406.1"/>
    <property type="molecule type" value="Genomic_DNA"/>
</dbReference>
<evidence type="ECO:0008006" key="5">
    <source>
        <dbReference type="Google" id="ProtNLM"/>
    </source>
</evidence>
<keyword evidence="4" id="KW-1185">Reference proteome</keyword>
<proteinExistence type="predicted"/>
<feature type="transmembrane region" description="Helical" evidence="2">
    <location>
        <begin position="295"/>
        <end position="319"/>
    </location>
</feature>
<protein>
    <recommendedName>
        <fullName evidence="5">Mid2 domain-containing protein</fullName>
    </recommendedName>
</protein>
<feature type="compositionally biased region" description="Polar residues" evidence="1">
    <location>
        <begin position="479"/>
        <end position="494"/>
    </location>
</feature>
<dbReference type="CDD" id="cd12087">
    <property type="entry name" value="TM_EGFR-like"/>
    <property type="match status" value="1"/>
</dbReference>
<feature type="compositionally biased region" description="Low complexity" evidence="1">
    <location>
        <begin position="129"/>
        <end position="139"/>
    </location>
</feature>
<feature type="region of interest" description="Disordered" evidence="1">
    <location>
        <begin position="121"/>
        <end position="208"/>
    </location>
</feature>
<evidence type="ECO:0000313" key="3">
    <source>
        <dbReference type="EMBL" id="KAL0068406.1"/>
    </source>
</evidence>
<evidence type="ECO:0000256" key="2">
    <source>
        <dbReference type="SAM" id="Phobius"/>
    </source>
</evidence>
<evidence type="ECO:0000313" key="4">
    <source>
        <dbReference type="Proteomes" id="UP001437256"/>
    </source>
</evidence>
<feature type="region of interest" description="Disordered" evidence="1">
    <location>
        <begin position="272"/>
        <end position="291"/>
    </location>
</feature>
<gene>
    <name evidence="3" type="ORF">AAF712_004484</name>
</gene>
<keyword evidence="2" id="KW-0812">Transmembrane</keyword>
<feature type="compositionally biased region" description="Low complexity" evidence="1">
    <location>
        <begin position="274"/>
        <end position="291"/>
    </location>
</feature>
<comment type="caution">
    <text evidence="3">The sequence shown here is derived from an EMBL/GenBank/DDBJ whole genome shotgun (WGS) entry which is preliminary data.</text>
</comment>
<feature type="region of interest" description="Disordered" evidence="1">
    <location>
        <begin position="350"/>
        <end position="383"/>
    </location>
</feature>
<organism evidence="3 4">
    <name type="scientific">Marasmius tenuissimus</name>
    <dbReference type="NCBI Taxonomy" id="585030"/>
    <lineage>
        <taxon>Eukaryota</taxon>
        <taxon>Fungi</taxon>
        <taxon>Dikarya</taxon>
        <taxon>Basidiomycota</taxon>
        <taxon>Agaricomycotina</taxon>
        <taxon>Agaricomycetes</taxon>
        <taxon>Agaricomycetidae</taxon>
        <taxon>Agaricales</taxon>
        <taxon>Marasmiineae</taxon>
        <taxon>Marasmiaceae</taxon>
        <taxon>Marasmius</taxon>
    </lineage>
</organism>
<feature type="region of interest" description="Disordered" evidence="1">
    <location>
        <begin position="433"/>
        <end position="494"/>
    </location>
</feature>
<name>A0ABR3A336_9AGAR</name>
<keyword evidence="2" id="KW-0472">Membrane</keyword>
<feature type="compositionally biased region" description="Polar residues" evidence="1">
    <location>
        <begin position="458"/>
        <end position="468"/>
    </location>
</feature>
<reference evidence="3 4" key="1">
    <citation type="submission" date="2024-05" db="EMBL/GenBank/DDBJ databases">
        <title>A draft genome resource for the thread blight pathogen Marasmius tenuissimus strain MS-2.</title>
        <authorList>
            <person name="Yulfo-Soto G.E."/>
            <person name="Baruah I.K."/>
            <person name="Amoako-Attah I."/>
            <person name="Bukari Y."/>
            <person name="Meinhardt L.W."/>
            <person name="Bailey B.A."/>
            <person name="Cohen S.P."/>
        </authorList>
    </citation>
    <scope>NUCLEOTIDE SEQUENCE [LARGE SCALE GENOMIC DNA]</scope>
    <source>
        <strain evidence="3 4">MS-2</strain>
    </source>
</reference>
<feature type="compositionally biased region" description="Basic and acidic residues" evidence="1">
    <location>
        <begin position="446"/>
        <end position="456"/>
    </location>
</feature>
<feature type="compositionally biased region" description="Polar residues" evidence="1">
    <location>
        <begin position="366"/>
        <end position="376"/>
    </location>
</feature>
<evidence type="ECO:0000256" key="1">
    <source>
        <dbReference type="SAM" id="MobiDB-lite"/>
    </source>
</evidence>
<keyword evidence="2" id="KW-1133">Transmembrane helix</keyword>
<accession>A0ABR3A336</accession>